<dbReference type="InterPro" id="IPR055651">
    <property type="entry name" value="DUF7227"/>
</dbReference>
<evidence type="ECO:0000256" key="1">
    <source>
        <dbReference type="SAM" id="MobiDB-lite"/>
    </source>
</evidence>
<accession>A0A5Q0MG07</accession>
<evidence type="ECO:0000313" key="3">
    <source>
        <dbReference type="EMBL" id="QFZ87465.1"/>
    </source>
</evidence>
<dbReference type="Proteomes" id="UP000326780">
    <property type="component" value="Chromosome"/>
</dbReference>
<sequence length="222" mass="24017">MVRVSRNRKTGPIPVTTTSANSCPPNCSFKGNGCYAESGPLAIHWRHVSKGLRGHTFDELLQEIATLRRHALWRHNQAGDLTPEAPGVIDARMLTRLAMANRGRRGFTYTHYPPTSVNQVAILNANRLGFTVNLSAETLVQADAYADLGIAPVVVVLPQRLTKPIRTPAGRQVIVCPASTGNSDCLNCGICQQRDRAAIVGFPAHGAGAQRVQAIFFEGRPS</sequence>
<dbReference type="AlphaFoldDB" id="A0A5Q0MG07"/>
<name>A0A5Q0MG07_VARPD</name>
<evidence type="ECO:0000313" key="4">
    <source>
        <dbReference type="Proteomes" id="UP000326780"/>
    </source>
</evidence>
<protein>
    <recommendedName>
        <fullName evidence="2">DUF7227 domain-containing protein</fullName>
    </recommendedName>
</protein>
<organism evidence="3 4">
    <name type="scientific">Variovorax paradoxus</name>
    <dbReference type="NCBI Taxonomy" id="34073"/>
    <lineage>
        <taxon>Bacteria</taxon>
        <taxon>Pseudomonadati</taxon>
        <taxon>Pseudomonadota</taxon>
        <taxon>Betaproteobacteria</taxon>
        <taxon>Burkholderiales</taxon>
        <taxon>Comamonadaceae</taxon>
        <taxon>Variovorax</taxon>
    </lineage>
</organism>
<proteinExistence type="predicted"/>
<reference evidence="3 4" key="1">
    <citation type="submission" date="2019-10" db="EMBL/GenBank/DDBJ databases">
        <title>Complete genome sequence of Variovorax paradoxus 5C-2.</title>
        <authorList>
            <person name="Gogoleva N.E."/>
            <person name="Balkin A.S."/>
        </authorList>
    </citation>
    <scope>NUCLEOTIDE SEQUENCE [LARGE SCALE GENOMIC DNA]</scope>
    <source>
        <strain evidence="3 4">5C-2</strain>
    </source>
</reference>
<evidence type="ECO:0000259" key="2">
    <source>
        <dbReference type="Pfam" id="PF23872"/>
    </source>
</evidence>
<dbReference type="Pfam" id="PF23872">
    <property type="entry name" value="DUF7227"/>
    <property type="match status" value="1"/>
</dbReference>
<feature type="domain" description="DUF7227" evidence="2">
    <location>
        <begin position="2"/>
        <end position="217"/>
    </location>
</feature>
<feature type="region of interest" description="Disordered" evidence="1">
    <location>
        <begin position="1"/>
        <end position="22"/>
    </location>
</feature>
<gene>
    <name evidence="3" type="ORF">GFK26_03320</name>
</gene>
<dbReference type="EMBL" id="CP045644">
    <property type="protein sequence ID" value="QFZ87465.1"/>
    <property type="molecule type" value="Genomic_DNA"/>
</dbReference>